<evidence type="ECO:0000259" key="2">
    <source>
        <dbReference type="Pfam" id="PF00496"/>
    </source>
</evidence>
<sequence length="522" mass="56331">MKETHTMKKLFQSGTPLAACLAVSALALSACGAGGDDPVNGEDEGGEATSTGENSDANISIGMFAVPANLDFTTTGGAAVFEALLYNVYEGLVQLDAEGEIQPLLAESWEISDDGQEFTFQLQEGVTFHDGTEFDADIVKFSLERLDEWSANTPEALAAIDSVEIVDDYEVTVALSEPDYNALFWLAGPLGAMFSPDSVDDLATDANGTGPFEFVTYENAVRMEFARNDDYWGDPAGVAGVELVYYEDASAAANAIRTGGVDAILRSEAFDQFESFEAEEEIEVRVGSSQGVVVMSMNPDHEALAQDEVREALHRAIDKESVMAAATAGYGEILGGPSVPTDPYYIDFTGTYDYDPDAAQDLLDSADVDDLSLTFNVPNRAYAEASAQVIQDNLSEIGVDVTLQTQEFPAVWVEENMVNQDFDLTIINHVEPRNMNNYAFPEYYWGYDSEEARDLFAEAAAATDDDEYASSMEELTELLVEDTPGVWLYNPPNVGLATEGVSGLPLNDLGVGIDLSDVTVSE</sequence>
<protein>
    <submittedName>
        <fullName evidence="3">ABC transporter substrate-binding protein</fullName>
    </submittedName>
</protein>
<dbReference type="AlphaFoldDB" id="A0A3A4F5X7"/>
<dbReference type="GO" id="GO:1904680">
    <property type="term" value="F:peptide transmembrane transporter activity"/>
    <property type="evidence" value="ECO:0007669"/>
    <property type="project" value="TreeGrafter"/>
</dbReference>
<organism evidence="3 4">
    <name type="scientific">Nesterenkonia natronophila</name>
    <dbReference type="NCBI Taxonomy" id="2174932"/>
    <lineage>
        <taxon>Bacteria</taxon>
        <taxon>Bacillati</taxon>
        <taxon>Actinomycetota</taxon>
        <taxon>Actinomycetes</taxon>
        <taxon>Micrococcales</taxon>
        <taxon>Micrococcaceae</taxon>
        <taxon>Nesterenkonia</taxon>
    </lineage>
</organism>
<dbReference type="Gene3D" id="3.40.190.10">
    <property type="entry name" value="Periplasmic binding protein-like II"/>
    <property type="match status" value="1"/>
</dbReference>
<keyword evidence="4" id="KW-1185">Reference proteome</keyword>
<dbReference type="SUPFAM" id="SSF53850">
    <property type="entry name" value="Periplasmic binding protein-like II"/>
    <property type="match status" value="1"/>
</dbReference>
<dbReference type="GO" id="GO:0015833">
    <property type="term" value="P:peptide transport"/>
    <property type="evidence" value="ECO:0007669"/>
    <property type="project" value="TreeGrafter"/>
</dbReference>
<dbReference type="GO" id="GO:0043190">
    <property type="term" value="C:ATP-binding cassette (ABC) transporter complex"/>
    <property type="evidence" value="ECO:0007669"/>
    <property type="project" value="InterPro"/>
</dbReference>
<dbReference type="PROSITE" id="PS51257">
    <property type="entry name" value="PROKAR_LIPOPROTEIN"/>
    <property type="match status" value="1"/>
</dbReference>
<dbReference type="InterPro" id="IPR030678">
    <property type="entry name" value="Peptide/Ni-bd"/>
</dbReference>
<dbReference type="PIRSF" id="PIRSF002741">
    <property type="entry name" value="MppA"/>
    <property type="match status" value="1"/>
</dbReference>
<feature type="signal peptide" evidence="1">
    <location>
        <begin position="1"/>
        <end position="32"/>
    </location>
</feature>
<accession>A0A3A4F5X7</accession>
<dbReference type="RefSeq" id="WP_119902171.1">
    <property type="nucleotide sequence ID" value="NZ_QYZP01000001.1"/>
</dbReference>
<dbReference type="OrthoDB" id="9803988at2"/>
<evidence type="ECO:0000313" key="3">
    <source>
        <dbReference type="EMBL" id="RJN33126.1"/>
    </source>
</evidence>
<feature type="chain" id="PRO_5038600410" evidence="1">
    <location>
        <begin position="33"/>
        <end position="522"/>
    </location>
</feature>
<dbReference type="EMBL" id="QYZP01000001">
    <property type="protein sequence ID" value="RJN33126.1"/>
    <property type="molecule type" value="Genomic_DNA"/>
</dbReference>
<proteinExistence type="predicted"/>
<name>A0A3A4F5X7_9MICC</name>
<dbReference type="InterPro" id="IPR039424">
    <property type="entry name" value="SBP_5"/>
</dbReference>
<dbReference type="Pfam" id="PF00496">
    <property type="entry name" value="SBP_bac_5"/>
    <property type="match status" value="1"/>
</dbReference>
<feature type="domain" description="Solute-binding protein family 5" evidence="2">
    <location>
        <begin position="100"/>
        <end position="428"/>
    </location>
</feature>
<gene>
    <name evidence="3" type="ORF">D3250_04905</name>
</gene>
<evidence type="ECO:0000313" key="4">
    <source>
        <dbReference type="Proteomes" id="UP000266615"/>
    </source>
</evidence>
<comment type="caution">
    <text evidence="3">The sequence shown here is derived from an EMBL/GenBank/DDBJ whole genome shotgun (WGS) entry which is preliminary data.</text>
</comment>
<reference evidence="3 4" key="1">
    <citation type="submission" date="2018-09" db="EMBL/GenBank/DDBJ databases">
        <title>Nesterenkonia natronophila sp. nov., an alkaliphilic actinobacteriume isolated from a soda lake, and emended description of the genus Nesterenkonia.</title>
        <authorList>
            <person name="Menes R.J."/>
            <person name="Iriarte A."/>
        </authorList>
    </citation>
    <scope>NUCLEOTIDE SEQUENCE [LARGE SCALE GENOMIC DNA]</scope>
    <source>
        <strain evidence="3 4">M8</strain>
    </source>
</reference>
<evidence type="ECO:0000256" key="1">
    <source>
        <dbReference type="SAM" id="SignalP"/>
    </source>
</evidence>
<dbReference type="InterPro" id="IPR000914">
    <property type="entry name" value="SBP_5_dom"/>
</dbReference>
<keyword evidence="1" id="KW-0732">Signal</keyword>
<dbReference type="PANTHER" id="PTHR30290">
    <property type="entry name" value="PERIPLASMIC BINDING COMPONENT OF ABC TRANSPORTER"/>
    <property type="match status" value="1"/>
</dbReference>
<dbReference type="Gene3D" id="3.10.105.10">
    <property type="entry name" value="Dipeptide-binding Protein, Domain 3"/>
    <property type="match status" value="1"/>
</dbReference>
<dbReference type="GO" id="GO:0042597">
    <property type="term" value="C:periplasmic space"/>
    <property type="evidence" value="ECO:0007669"/>
    <property type="project" value="UniProtKB-ARBA"/>
</dbReference>
<dbReference type="Proteomes" id="UP000266615">
    <property type="component" value="Unassembled WGS sequence"/>
</dbReference>